<evidence type="ECO:0008006" key="3">
    <source>
        <dbReference type="Google" id="ProtNLM"/>
    </source>
</evidence>
<dbReference type="EMBL" id="JAWPEI010000108">
    <property type="protein sequence ID" value="KAK4706297.1"/>
    <property type="molecule type" value="Genomic_DNA"/>
</dbReference>
<keyword evidence="2" id="KW-1185">Reference proteome</keyword>
<evidence type="ECO:0000313" key="2">
    <source>
        <dbReference type="Proteomes" id="UP001311915"/>
    </source>
</evidence>
<accession>A0AAV9JZB1</accession>
<organism evidence="1 2">
    <name type="scientific">Solanum pinnatisectum</name>
    <name type="common">tansyleaf nightshade</name>
    <dbReference type="NCBI Taxonomy" id="50273"/>
    <lineage>
        <taxon>Eukaryota</taxon>
        <taxon>Viridiplantae</taxon>
        <taxon>Streptophyta</taxon>
        <taxon>Embryophyta</taxon>
        <taxon>Tracheophyta</taxon>
        <taxon>Spermatophyta</taxon>
        <taxon>Magnoliopsida</taxon>
        <taxon>eudicotyledons</taxon>
        <taxon>Gunneridae</taxon>
        <taxon>Pentapetalae</taxon>
        <taxon>asterids</taxon>
        <taxon>lamiids</taxon>
        <taxon>Solanales</taxon>
        <taxon>Solanaceae</taxon>
        <taxon>Solanoideae</taxon>
        <taxon>Solaneae</taxon>
        <taxon>Solanum</taxon>
    </lineage>
</organism>
<reference evidence="1 2" key="1">
    <citation type="submission" date="2023-10" db="EMBL/GenBank/DDBJ databases">
        <title>Genome-Wide Identification Analysis in wild type Solanum Pinnatisectum Reveals Some Genes Defensing Phytophthora Infestans.</title>
        <authorList>
            <person name="Sun C."/>
        </authorList>
    </citation>
    <scope>NUCLEOTIDE SEQUENCE [LARGE SCALE GENOMIC DNA]</scope>
    <source>
        <strain evidence="1">LQN</strain>
        <tissue evidence="1">Leaf</tissue>
    </source>
</reference>
<dbReference type="AlphaFoldDB" id="A0AAV9JZB1"/>
<protein>
    <recommendedName>
        <fullName evidence="3">Gag-pol polyprotein</fullName>
    </recommendedName>
</protein>
<sequence>MAPRKGYVRRNVNKNVEQEVPQVHIDPLAEQSTKDEFQAAFHALAHTMTSQANREVVAPMNPRVGTPATRVRDFTRMNPLEFHGSKVLEDPQDFIDEAYKIVGTMGITSVEKA</sequence>
<name>A0AAV9JZB1_9SOLN</name>
<evidence type="ECO:0000313" key="1">
    <source>
        <dbReference type="EMBL" id="KAK4706297.1"/>
    </source>
</evidence>
<comment type="caution">
    <text evidence="1">The sequence shown here is derived from an EMBL/GenBank/DDBJ whole genome shotgun (WGS) entry which is preliminary data.</text>
</comment>
<dbReference type="Proteomes" id="UP001311915">
    <property type="component" value="Unassembled WGS sequence"/>
</dbReference>
<proteinExistence type="predicted"/>
<gene>
    <name evidence="1" type="ORF">R3W88_034143</name>
</gene>